<keyword evidence="4" id="KW-1185">Reference proteome</keyword>
<feature type="compositionally biased region" description="Low complexity" evidence="1">
    <location>
        <begin position="193"/>
        <end position="235"/>
    </location>
</feature>
<protein>
    <submittedName>
        <fullName evidence="3">Uncharacterized protein</fullName>
    </submittedName>
</protein>
<comment type="caution">
    <text evidence="3">The sequence shown here is derived from an EMBL/GenBank/DDBJ whole genome shotgun (WGS) entry which is preliminary data.</text>
</comment>
<dbReference type="EMBL" id="JAGMUU010000025">
    <property type="protein sequence ID" value="KAH7123403.1"/>
    <property type="molecule type" value="Genomic_DNA"/>
</dbReference>
<dbReference type="AlphaFoldDB" id="A0A9P9DQ86"/>
<dbReference type="OrthoDB" id="5104857at2759"/>
<evidence type="ECO:0000256" key="2">
    <source>
        <dbReference type="SAM" id="SignalP"/>
    </source>
</evidence>
<organism evidence="3 4">
    <name type="scientific">Dactylonectria estremocensis</name>
    <dbReference type="NCBI Taxonomy" id="1079267"/>
    <lineage>
        <taxon>Eukaryota</taxon>
        <taxon>Fungi</taxon>
        <taxon>Dikarya</taxon>
        <taxon>Ascomycota</taxon>
        <taxon>Pezizomycotina</taxon>
        <taxon>Sordariomycetes</taxon>
        <taxon>Hypocreomycetidae</taxon>
        <taxon>Hypocreales</taxon>
        <taxon>Nectriaceae</taxon>
        <taxon>Dactylonectria</taxon>
    </lineage>
</organism>
<reference evidence="3" key="1">
    <citation type="journal article" date="2021" name="Nat. Commun.">
        <title>Genetic determinants of endophytism in the Arabidopsis root mycobiome.</title>
        <authorList>
            <person name="Mesny F."/>
            <person name="Miyauchi S."/>
            <person name="Thiergart T."/>
            <person name="Pickel B."/>
            <person name="Atanasova L."/>
            <person name="Karlsson M."/>
            <person name="Huettel B."/>
            <person name="Barry K.W."/>
            <person name="Haridas S."/>
            <person name="Chen C."/>
            <person name="Bauer D."/>
            <person name="Andreopoulos W."/>
            <person name="Pangilinan J."/>
            <person name="LaButti K."/>
            <person name="Riley R."/>
            <person name="Lipzen A."/>
            <person name="Clum A."/>
            <person name="Drula E."/>
            <person name="Henrissat B."/>
            <person name="Kohler A."/>
            <person name="Grigoriev I.V."/>
            <person name="Martin F.M."/>
            <person name="Hacquard S."/>
        </authorList>
    </citation>
    <scope>NUCLEOTIDE SEQUENCE</scope>
    <source>
        <strain evidence="3">MPI-CAGE-AT-0021</strain>
    </source>
</reference>
<name>A0A9P9DQ86_9HYPO</name>
<feature type="chain" id="PRO_5040268779" evidence="2">
    <location>
        <begin position="19"/>
        <end position="277"/>
    </location>
</feature>
<accession>A0A9P9DQ86</accession>
<feature type="compositionally biased region" description="Polar residues" evidence="1">
    <location>
        <begin position="183"/>
        <end position="192"/>
    </location>
</feature>
<dbReference type="Proteomes" id="UP000717696">
    <property type="component" value="Unassembled WGS sequence"/>
</dbReference>
<gene>
    <name evidence="3" type="ORF">B0J13DRAFT_566569</name>
</gene>
<evidence type="ECO:0000256" key="1">
    <source>
        <dbReference type="SAM" id="MobiDB-lite"/>
    </source>
</evidence>
<proteinExistence type="predicted"/>
<evidence type="ECO:0000313" key="4">
    <source>
        <dbReference type="Proteomes" id="UP000717696"/>
    </source>
</evidence>
<sequence length="277" mass="29228">MHMTQAILFLVLLSGAWAFRRPSTLCLTDPAILLEAGRSKMSITVDSSMERRCEATIQFSDPSFLPMSYSFESVPCDGLQINVFTIPDGVPNGEAVVIWQCAGLAPTCNHAVISGGLADLSIPLDNEGLVGCLLEDLQTRSTLVTMTRSSGTFVEMAPTVLTTSTTSFLSATTNTIDKDKTESPSTNMEVSSTKTQTRTKTTKTKTGQASTTNTEIDTGDSTSTAVSTSTSTRSGSIEDGVSVSSASRTPMSLTAVKVSIFSTLTIIQTVTAKCTSG</sequence>
<keyword evidence="2" id="KW-0732">Signal</keyword>
<feature type="signal peptide" evidence="2">
    <location>
        <begin position="1"/>
        <end position="18"/>
    </location>
</feature>
<evidence type="ECO:0000313" key="3">
    <source>
        <dbReference type="EMBL" id="KAH7123403.1"/>
    </source>
</evidence>
<feature type="region of interest" description="Disordered" evidence="1">
    <location>
        <begin position="175"/>
        <end position="247"/>
    </location>
</feature>